<dbReference type="Proteomes" id="UP001065174">
    <property type="component" value="Chromosome"/>
</dbReference>
<proteinExistence type="predicted"/>
<evidence type="ECO:0008006" key="4">
    <source>
        <dbReference type="Google" id="ProtNLM"/>
    </source>
</evidence>
<keyword evidence="3" id="KW-1185">Reference proteome</keyword>
<evidence type="ECO:0000313" key="3">
    <source>
        <dbReference type="Proteomes" id="UP001065174"/>
    </source>
</evidence>
<dbReference type="PANTHER" id="PTHR37947">
    <property type="entry name" value="BLL2462 PROTEIN"/>
    <property type="match status" value="1"/>
</dbReference>
<dbReference type="EMBL" id="CP106679">
    <property type="protein sequence ID" value="UXP34093.1"/>
    <property type="molecule type" value="Genomic_DNA"/>
</dbReference>
<sequence length="690" mass="79083">MPIIQFEYSLWLLPLYFLVSCAISYLLYSKKAPWSPIINRSLLVSRVIVLTLMFVLLLNPLINQYVEQVEKPKVILALDNSTSILNNLDSTEVDAIGQSILDLESILDKRGYEVVKIDLQKEWGSWDEVNFDQVTTDLNGMLREVDSDYENTNLAAVYLVSDGKFNLGSSPLYQPHAYVVNTIGVGDTIQKQDLEIRNALHNKIAYQGNRFPVVVEVFNYGFAGKTATVRIKKNTKTLVSHTVEFKANESLSKVEFELEATENGLQKFDIQIDAFEQEVITENNYQSIYIDVIDGRQNILLLAAAPHPDLKALKSVIERNQNFEVKVFVPGVAEYPDEKYDLVIVHNAYDRFNLVQKYVDQLVSKKVPMFYILGAQTNLRNLAQRTQQVSISQLRNQRDQVGGQFNMDAELFTINSDLNERWKEFSPLSVPYGEVTIPQSARVLLYQRVGSVMTNKPLLFTDEAGDMRTAYLLADGIWQWRLQEYGLYENTESFDEFFLKLVQYLSTKIDKRKFKFYPLSNEFGTNEIAQFQAELYDEIYDRVYGEEISVKIIAEDKSIKQYSFTPSSQYSRLEIANLTAGKYFYEAQVTLDSKTLKASGSFVVKEQQLEQLDQVADFTLLRQLAANNQGAFFTFDKDDEITQNVSASSYKSLVHFEENIYPAINLLWIMLLVLLLASLEWGIRKYSGGY</sequence>
<organism evidence="2 3">
    <name type="scientific">Reichenbachiella agarivorans</name>
    <dbReference type="NCBI Taxonomy" id="2979464"/>
    <lineage>
        <taxon>Bacteria</taxon>
        <taxon>Pseudomonadati</taxon>
        <taxon>Bacteroidota</taxon>
        <taxon>Cytophagia</taxon>
        <taxon>Cytophagales</taxon>
        <taxon>Reichenbachiellaceae</taxon>
        <taxon>Reichenbachiella</taxon>
    </lineage>
</organism>
<feature type="transmembrane region" description="Helical" evidence="1">
    <location>
        <begin position="40"/>
        <end position="62"/>
    </location>
</feature>
<feature type="transmembrane region" description="Helical" evidence="1">
    <location>
        <begin position="660"/>
        <end position="683"/>
    </location>
</feature>
<dbReference type="RefSeq" id="WP_262311519.1">
    <property type="nucleotide sequence ID" value="NZ_CP106679.1"/>
</dbReference>
<keyword evidence="1" id="KW-0812">Transmembrane</keyword>
<keyword evidence="1" id="KW-0472">Membrane</keyword>
<gene>
    <name evidence="2" type="ORF">N6H18_09070</name>
</gene>
<feature type="transmembrane region" description="Helical" evidence="1">
    <location>
        <begin position="6"/>
        <end position="28"/>
    </location>
</feature>
<accession>A0ABY6CXH1</accession>
<dbReference type="PANTHER" id="PTHR37947:SF1">
    <property type="entry name" value="BLL2462 PROTEIN"/>
    <property type="match status" value="1"/>
</dbReference>
<reference evidence="2" key="1">
    <citation type="submission" date="2022-09" db="EMBL/GenBank/DDBJ databases">
        <title>Comparative genomics and taxonomic characterization of three novel marine species of genus Reichenbachiella exhibiting antioxidant and polysaccharide degradation activities.</title>
        <authorList>
            <person name="Muhammad N."/>
            <person name="Lee Y.-J."/>
            <person name="Ko J."/>
            <person name="Kim S.-G."/>
        </authorList>
    </citation>
    <scope>NUCLEOTIDE SEQUENCE</scope>
    <source>
        <strain evidence="2">BKB1-1</strain>
    </source>
</reference>
<dbReference type="SUPFAM" id="SSF52317">
    <property type="entry name" value="Class I glutamine amidotransferase-like"/>
    <property type="match status" value="1"/>
</dbReference>
<dbReference type="Gene3D" id="3.40.50.880">
    <property type="match status" value="1"/>
</dbReference>
<keyword evidence="1" id="KW-1133">Transmembrane helix</keyword>
<name>A0ABY6CXH1_9BACT</name>
<evidence type="ECO:0000313" key="2">
    <source>
        <dbReference type="EMBL" id="UXP34093.1"/>
    </source>
</evidence>
<evidence type="ECO:0000256" key="1">
    <source>
        <dbReference type="SAM" id="Phobius"/>
    </source>
</evidence>
<dbReference type="InterPro" id="IPR029062">
    <property type="entry name" value="Class_I_gatase-like"/>
</dbReference>
<protein>
    <recommendedName>
        <fullName evidence="4">VWA domain-containing protein</fullName>
    </recommendedName>
</protein>